<dbReference type="NCBIfam" id="TIGR02727">
    <property type="entry name" value="MTHFS_bact"/>
    <property type="match status" value="1"/>
</dbReference>
<dbReference type="KEGG" id="msym:MSY001_2014"/>
<dbReference type="GO" id="GO:0005739">
    <property type="term" value="C:mitochondrion"/>
    <property type="evidence" value="ECO:0007669"/>
    <property type="project" value="TreeGrafter"/>
</dbReference>
<comment type="cofactor">
    <cofactor evidence="6">
        <name>Mg(2+)</name>
        <dbReference type="ChEBI" id="CHEBI:18420"/>
    </cofactor>
</comment>
<accession>M5ENN3</accession>
<proteinExistence type="inferred from homology"/>
<evidence type="ECO:0000256" key="3">
    <source>
        <dbReference type="ARBA" id="ARBA00022840"/>
    </source>
</evidence>
<dbReference type="PANTHER" id="PTHR23407">
    <property type="entry name" value="ATPASE INHIBITOR/5-FORMYLTETRAHYDROFOLATE CYCLO-LIGASE"/>
    <property type="match status" value="1"/>
</dbReference>
<comment type="catalytic activity">
    <reaction evidence="4 6">
        <text>(6S)-5-formyl-5,6,7,8-tetrahydrofolate + ATP = (6R)-5,10-methenyltetrahydrofolate + ADP + phosphate</text>
        <dbReference type="Rhea" id="RHEA:10488"/>
        <dbReference type="ChEBI" id="CHEBI:30616"/>
        <dbReference type="ChEBI" id="CHEBI:43474"/>
        <dbReference type="ChEBI" id="CHEBI:57455"/>
        <dbReference type="ChEBI" id="CHEBI:57457"/>
        <dbReference type="ChEBI" id="CHEBI:456216"/>
        <dbReference type="EC" id="6.3.3.2"/>
    </reaction>
</comment>
<dbReference type="GO" id="GO:0046872">
    <property type="term" value="F:metal ion binding"/>
    <property type="evidence" value="ECO:0007669"/>
    <property type="project" value="UniProtKB-KW"/>
</dbReference>
<evidence type="ECO:0000256" key="5">
    <source>
        <dbReference type="ARBA" id="ARBA00038966"/>
    </source>
</evidence>
<dbReference type="VEuPathDB" id="FungiDB:MSYG_2931"/>
<dbReference type="AlphaFoldDB" id="M5ENN3"/>
<dbReference type="GO" id="GO:0030272">
    <property type="term" value="F:5-formyltetrahydrofolate cyclo-ligase activity"/>
    <property type="evidence" value="ECO:0007669"/>
    <property type="project" value="UniProtKB-EC"/>
</dbReference>
<dbReference type="InterPro" id="IPR024185">
    <property type="entry name" value="FTHF_cligase-like_sf"/>
</dbReference>
<keyword evidence="6" id="KW-0460">Magnesium</keyword>
<dbReference type="InterPro" id="IPR037171">
    <property type="entry name" value="NagB/RpiA_transferase-like"/>
</dbReference>
<reference evidence="8" key="1">
    <citation type="journal article" date="2017" name="Nucleic Acids Res.">
        <title>Proteogenomics produces comprehensive and highly accurate protein-coding gene annotation in a complete genome assembly of Malassezia sympodialis.</title>
        <authorList>
            <person name="Zhu Y."/>
            <person name="Engstroem P.G."/>
            <person name="Tellgren-Roth C."/>
            <person name="Baudo C.D."/>
            <person name="Kennell J.C."/>
            <person name="Sun S."/>
            <person name="Billmyre R.B."/>
            <person name="Schroeder M.S."/>
            <person name="Andersson A."/>
            <person name="Holm T."/>
            <person name="Sigurgeirsson B."/>
            <person name="Wu G."/>
            <person name="Sankaranarayanan S.R."/>
            <person name="Siddharthan R."/>
            <person name="Sanyal K."/>
            <person name="Lundeberg J."/>
            <person name="Nystedt B."/>
            <person name="Boekhout T."/>
            <person name="Dawson T.L. Jr."/>
            <person name="Heitman J."/>
            <person name="Scheynius A."/>
            <person name="Lehtioe J."/>
        </authorList>
    </citation>
    <scope>NUCLEOTIDE SEQUENCE [LARGE SCALE GENOMIC DNA]</scope>
    <source>
        <strain evidence="8">ATCC 42132</strain>
    </source>
</reference>
<protein>
    <recommendedName>
        <fullName evidence="5 6">5-formyltetrahydrofolate cyclo-ligase</fullName>
        <ecNumber evidence="5 6">6.3.3.2</ecNumber>
    </recommendedName>
</protein>
<evidence type="ECO:0000313" key="7">
    <source>
        <dbReference type="EMBL" id="SHO78584.1"/>
    </source>
</evidence>
<dbReference type="GO" id="GO:0009396">
    <property type="term" value="P:folic acid-containing compound biosynthetic process"/>
    <property type="evidence" value="ECO:0007669"/>
    <property type="project" value="TreeGrafter"/>
</dbReference>
<dbReference type="EC" id="6.3.3.2" evidence="5 6"/>
<dbReference type="Gene3D" id="3.40.50.10420">
    <property type="entry name" value="NagB/RpiA/CoA transferase-like"/>
    <property type="match status" value="1"/>
</dbReference>
<keyword evidence="3 6" id="KW-0067">ATP-binding</keyword>
<dbReference type="RefSeq" id="XP_018740563.1">
    <property type="nucleotide sequence ID" value="XM_018883844.1"/>
</dbReference>
<evidence type="ECO:0000313" key="8">
    <source>
        <dbReference type="Proteomes" id="UP000186303"/>
    </source>
</evidence>
<dbReference type="Pfam" id="PF01812">
    <property type="entry name" value="5-FTHF_cyc-lig"/>
    <property type="match status" value="1"/>
</dbReference>
<evidence type="ECO:0000256" key="6">
    <source>
        <dbReference type="RuleBase" id="RU361279"/>
    </source>
</evidence>
<gene>
    <name evidence="7" type="ORF">MSYG_2931</name>
</gene>
<organism evidence="7 8">
    <name type="scientific">Malassezia sympodialis (strain ATCC 42132)</name>
    <name type="common">Atopic eczema-associated yeast</name>
    <dbReference type="NCBI Taxonomy" id="1230383"/>
    <lineage>
        <taxon>Eukaryota</taxon>
        <taxon>Fungi</taxon>
        <taxon>Dikarya</taxon>
        <taxon>Basidiomycota</taxon>
        <taxon>Ustilaginomycotina</taxon>
        <taxon>Malasseziomycetes</taxon>
        <taxon>Malasseziales</taxon>
        <taxon>Malasseziaceae</taxon>
        <taxon>Malassezia</taxon>
    </lineage>
</organism>
<dbReference type="GO" id="GO:0005524">
    <property type="term" value="F:ATP binding"/>
    <property type="evidence" value="ECO:0007669"/>
    <property type="project" value="UniProtKB-KW"/>
</dbReference>
<keyword evidence="2 6" id="KW-0547">Nucleotide-binding</keyword>
<dbReference type="EMBL" id="LT671824">
    <property type="protein sequence ID" value="SHO78584.1"/>
    <property type="molecule type" value="Genomic_DNA"/>
</dbReference>
<evidence type="ECO:0000256" key="4">
    <source>
        <dbReference type="ARBA" id="ARBA00036539"/>
    </source>
</evidence>
<dbReference type="HOGENOM" id="CLU_066245_2_1_1"/>
<dbReference type="OMA" id="DKWGIPT"/>
<dbReference type="PIRSF" id="PIRSF006806">
    <property type="entry name" value="FTHF_cligase"/>
    <property type="match status" value="1"/>
</dbReference>
<dbReference type="OrthoDB" id="2015992at2759"/>
<dbReference type="InterPro" id="IPR002698">
    <property type="entry name" value="FTHF_cligase"/>
</dbReference>
<dbReference type="GO" id="GO:0035999">
    <property type="term" value="P:tetrahydrofolate interconversion"/>
    <property type="evidence" value="ECO:0007669"/>
    <property type="project" value="TreeGrafter"/>
</dbReference>
<dbReference type="Proteomes" id="UP000186303">
    <property type="component" value="Chromosome 4"/>
</dbReference>
<dbReference type="SUPFAM" id="SSF100950">
    <property type="entry name" value="NagB/RpiA/CoA transferase-like"/>
    <property type="match status" value="1"/>
</dbReference>
<dbReference type="STRING" id="1230383.M5ENN3"/>
<comment type="similarity">
    <text evidence="1 6">Belongs to the 5-formyltetrahydrofolate cyclo-ligase family.</text>
</comment>
<name>M5ENN3_MALS4</name>
<keyword evidence="6" id="KW-0479">Metal-binding</keyword>
<keyword evidence="8" id="KW-1185">Reference proteome</keyword>
<sequence>MAAVRSAKATLRRDVRQALTALPRAEVDAQSSAVTERVLSHPHFQRAHAVSIYLSAPAAEVDTWALCRAALHSGKCLYVPRFSTLAAGADVREAHSFTDMLMLRVYDTHELEQTLTVNKWGIAEPALVRADGMPRENALDAPGGLDLIVLPGLAFDRQGSRLGQGKGYYDRYLARCTQHAQARGRAPPYTMALALREQLLDAVPRDAHDQPVHTLVTPDTVYTF</sequence>
<evidence type="ECO:0000256" key="1">
    <source>
        <dbReference type="ARBA" id="ARBA00010638"/>
    </source>
</evidence>
<dbReference type="PANTHER" id="PTHR23407:SF1">
    <property type="entry name" value="5-FORMYLTETRAHYDROFOLATE CYCLO-LIGASE"/>
    <property type="match status" value="1"/>
</dbReference>
<evidence type="ECO:0000256" key="2">
    <source>
        <dbReference type="ARBA" id="ARBA00022741"/>
    </source>
</evidence>